<dbReference type="EMBL" id="CAJOBC010000957">
    <property type="protein sequence ID" value="CAF3642636.1"/>
    <property type="molecule type" value="Genomic_DNA"/>
</dbReference>
<gene>
    <name evidence="2" type="ORF">GPM918_LOCUS6273</name>
    <name evidence="3" type="ORF">SRO942_LOCUS6273</name>
</gene>
<dbReference type="OrthoDB" id="10037660at2759"/>
<evidence type="ECO:0000256" key="1">
    <source>
        <dbReference type="SAM" id="MobiDB-lite"/>
    </source>
</evidence>
<accession>A0A813WKB3</accession>
<keyword evidence="4" id="KW-1185">Reference proteome</keyword>
<dbReference type="EMBL" id="CAJNOQ010000957">
    <property type="protein sequence ID" value="CAF0854871.1"/>
    <property type="molecule type" value="Genomic_DNA"/>
</dbReference>
<feature type="compositionally biased region" description="Low complexity" evidence="1">
    <location>
        <begin position="14"/>
        <end position="27"/>
    </location>
</feature>
<evidence type="ECO:0000313" key="2">
    <source>
        <dbReference type="EMBL" id="CAF0854871.1"/>
    </source>
</evidence>
<dbReference type="AlphaFoldDB" id="A0A813WKB3"/>
<proteinExistence type="predicted"/>
<dbReference type="Proteomes" id="UP000681722">
    <property type="component" value="Unassembled WGS sequence"/>
</dbReference>
<dbReference type="Proteomes" id="UP000663829">
    <property type="component" value="Unassembled WGS sequence"/>
</dbReference>
<evidence type="ECO:0000313" key="3">
    <source>
        <dbReference type="EMBL" id="CAF3642636.1"/>
    </source>
</evidence>
<evidence type="ECO:0000313" key="4">
    <source>
        <dbReference type="Proteomes" id="UP000663829"/>
    </source>
</evidence>
<sequence>MSWTHRTIAKLSPSPNHSNLESSQSSSSILITPIVSTPTPTTTVKSSSIFSPFERRLAKYRSLPLLWLRTCGNNRRRSKDLLLATIDLRPELRVKFEQQN</sequence>
<name>A0A813WKB3_9BILA</name>
<protein>
    <submittedName>
        <fullName evidence="2">Uncharacterized protein</fullName>
    </submittedName>
</protein>
<organism evidence="2 4">
    <name type="scientific">Didymodactylos carnosus</name>
    <dbReference type="NCBI Taxonomy" id="1234261"/>
    <lineage>
        <taxon>Eukaryota</taxon>
        <taxon>Metazoa</taxon>
        <taxon>Spiralia</taxon>
        <taxon>Gnathifera</taxon>
        <taxon>Rotifera</taxon>
        <taxon>Eurotatoria</taxon>
        <taxon>Bdelloidea</taxon>
        <taxon>Philodinida</taxon>
        <taxon>Philodinidae</taxon>
        <taxon>Didymodactylos</taxon>
    </lineage>
</organism>
<feature type="region of interest" description="Disordered" evidence="1">
    <location>
        <begin position="1"/>
        <end position="27"/>
    </location>
</feature>
<comment type="caution">
    <text evidence="2">The sequence shown here is derived from an EMBL/GenBank/DDBJ whole genome shotgun (WGS) entry which is preliminary data.</text>
</comment>
<reference evidence="2" key="1">
    <citation type="submission" date="2021-02" db="EMBL/GenBank/DDBJ databases">
        <authorList>
            <person name="Nowell W R."/>
        </authorList>
    </citation>
    <scope>NUCLEOTIDE SEQUENCE</scope>
</reference>